<gene>
    <name evidence="2" type="ORF">BDV96DRAFT_646170</name>
</gene>
<keyword evidence="3" id="KW-1185">Reference proteome</keyword>
<organism evidence="2 3">
    <name type="scientific">Lophiotrema nucula</name>
    <dbReference type="NCBI Taxonomy" id="690887"/>
    <lineage>
        <taxon>Eukaryota</taxon>
        <taxon>Fungi</taxon>
        <taxon>Dikarya</taxon>
        <taxon>Ascomycota</taxon>
        <taxon>Pezizomycotina</taxon>
        <taxon>Dothideomycetes</taxon>
        <taxon>Pleosporomycetidae</taxon>
        <taxon>Pleosporales</taxon>
        <taxon>Lophiotremataceae</taxon>
        <taxon>Lophiotrema</taxon>
    </lineage>
</organism>
<dbReference type="OrthoDB" id="3797797at2759"/>
<evidence type="ECO:0000313" key="3">
    <source>
        <dbReference type="Proteomes" id="UP000799770"/>
    </source>
</evidence>
<dbReference type="Gene3D" id="3.80.10.10">
    <property type="entry name" value="Ribonuclease Inhibitor"/>
    <property type="match status" value="1"/>
</dbReference>
<evidence type="ECO:0008006" key="4">
    <source>
        <dbReference type="Google" id="ProtNLM"/>
    </source>
</evidence>
<dbReference type="EMBL" id="ML977322">
    <property type="protein sequence ID" value="KAF2116005.1"/>
    <property type="molecule type" value="Genomic_DNA"/>
</dbReference>
<proteinExistence type="predicted"/>
<dbReference type="InterPro" id="IPR032675">
    <property type="entry name" value="LRR_dom_sf"/>
</dbReference>
<evidence type="ECO:0000313" key="2">
    <source>
        <dbReference type="EMBL" id="KAF2116005.1"/>
    </source>
</evidence>
<dbReference type="SUPFAM" id="SSF52047">
    <property type="entry name" value="RNI-like"/>
    <property type="match status" value="1"/>
</dbReference>
<evidence type="ECO:0000256" key="1">
    <source>
        <dbReference type="SAM" id="MobiDB-lite"/>
    </source>
</evidence>
<name>A0A6A5Z9P9_9PLEO</name>
<dbReference type="AlphaFoldDB" id="A0A6A5Z9P9"/>
<dbReference type="Proteomes" id="UP000799770">
    <property type="component" value="Unassembled WGS sequence"/>
</dbReference>
<feature type="region of interest" description="Disordered" evidence="1">
    <location>
        <begin position="1"/>
        <end position="37"/>
    </location>
</feature>
<accession>A0A6A5Z9P9</accession>
<protein>
    <recommendedName>
        <fullName evidence="4">F-box domain-containing protein</fullName>
    </recommendedName>
</protein>
<sequence length="286" mass="31744">MPRPNPAQRDPANKQQRQRKRQIQKQTVNARQSRQPVVPGTKLILNSTNDWKPEELSASRVIKYIEFGPSAHLDALAALDEAFRHRIEKSGIGALGSRSANPISDDAVARLASACPNLKVLRLDAATSLTGTCLPTIFRSCPALTTLAITGSRSELGRLQLDNVRVLNADESLRDTVPKLKLFNVRRAIGLETPDESYEQPYTILRALTAMESRKKKLEVLYEHPWAGWTHTYKSGKQKQERERGITIAQLAALDAILSSAEPSRDPDSDSYSMTKSELSAIVHRA</sequence>
<reference evidence="2" key="1">
    <citation type="journal article" date="2020" name="Stud. Mycol.">
        <title>101 Dothideomycetes genomes: a test case for predicting lifestyles and emergence of pathogens.</title>
        <authorList>
            <person name="Haridas S."/>
            <person name="Albert R."/>
            <person name="Binder M."/>
            <person name="Bloem J."/>
            <person name="Labutti K."/>
            <person name="Salamov A."/>
            <person name="Andreopoulos B."/>
            <person name="Baker S."/>
            <person name="Barry K."/>
            <person name="Bills G."/>
            <person name="Bluhm B."/>
            <person name="Cannon C."/>
            <person name="Castanera R."/>
            <person name="Culley D."/>
            <person name="Daum C."/>
            <person name="Ezra D."/>
            <person name="Gonzalez J."/>
            <person name="Henrissat B."/>
            <person name="Kuo A."/>
            <person name="Liang C."/>
            <person name="Lipzen A."/>
            <person name="Lutzoni F."/>
            <person name="Magnuson J."/>
            <person name="Mondo S."/>
            <person name="Nolan M."/>
            <person name="Ohm R."/>
            <person name="Pangilinan J."/>
            <person name="Park H.-J."/>
            <person name="Ramirez L."/>
            <person name="Alfaro M."/>
            <person name="Sun H."/>
            <person name="Tritt A."/>
            <person name="Yoshinaga Y."/>
            <person name="Zwiers L.-H."/>
            <person name="Turgeon B."/>
            <person name="Goodwin S."/>
            <person name="Spatafora J."/>
            <person name="Crous P."/>
            <person name="Grigoriev I."/>
        </authorList>
    </citation>
    <scope>NUCLEOTIDE SEQUENCE</scope>
    <source>
        <strain evidence="2">CBS 627.86</strain>
    </source>
</reference>
<feature type="region of interest" description="Disordered" evidence="1">
    <location>
        <begin position="259"/>
        <end position="286"/>
    </location>
</feature>